<keyword evidence="2" id="KW-1185">Reference proteome</keyword>
<dbReference type="WBParaSite" id="scaffold23177_cov158.g20062">
    <property type="protein sequence ID" value="scaffold23177_cov158.g20062"/>
    <property type="gene ID" value="scaffold23177_cov158.g20062"/>
</dbReference>
<dbReference type="Proteomes" id="UP000887561">
    <property type="component" value="Unplaced"/>
</dbReference>
<protein>
    <submittedName>
        <fullName evidence="3">Uncharacterized protein</fullName>
    </submittedName>
</protein>
<feature type="region of interest" description="Disordered" evidence="1">
    <location>
        <begin position="1"/>
        <end position="25"/>
    </location>
</feature>
<organism evidence="2 3">
    <name type="scientific">Meloidogyne javanica</name>
    <name type="common">Root-knot nematode worm</name>
    <dbReference type="NCBI Taxonomy" id="6303"/>
    <lineage>
        <taxon>Eukaryota</taxon>
        <taxon>Metazoa</taxon>
        <taxon>Ecdysozoa</taxon>
        <taxon>Nematoda</taxon>
        <taxon>Chromadorea</taxon>
        <taxon>Rhabditida</taxon>
        <taxon>Tylenchina</taxon>
        <taxon>Tylenchomorpha</taxon>
        <taxon>Tylenchoidea</taxon>
        <taxon>Meloidogynidae</taxon>
        <taxon>Meloidogyninae</taxon>
        <taxon>Meloidogyne</taxon>
        <taxon>Meloidogyne incognita group</taxon>
    </lineage>
</organism>
<feature type="compositionally biased region" description="Acidic residues" evidence="1">
    <location>
        <begin position="152"/>
        <end position="162"/>
    </location>
</feature>
<sequence>MKAKQNEKKTEQFFDFPLNGSNKQQNIESKHSKIYKHDNIVLPKPKSLTSSIEERIGPLYSIIEEDPSTSKQTNISKQRVNAVELSAHLDRPYESTSRVNAFIPLLTTRTAKRIESPPLSPFRLGPCPISYLAREQQKITNGQKPSQLNSSIDDDDVEEAVS</sequence>
<dbReference type="AlphaFoldDB" id="A0A915M2H8"/>
<accession>A0A915M2H8</accession>
<proteinExistence type="predicted"/>
<evidence type="ECO:0000256" key="1">
    <source>
        <dbReference type="SAM" id="MobiDB-lite"/>
    </source>
</evidence>
<reference evidence="3" key="1">
    <citation type="submission" date="2022-11" db="UniProtKB">
        <authorList>
            <consortium name="WormBaseParasite"/>
        </authorList>
    </citation>
    <scope>IDENTIFICATION</scope>
</reference>
<evidence type="ECO:0000313" key="2">
    <source>
        <dbReference type="Proteomes" id="UP000887561"/>
    </source>
</evidence>
<feature type="compositionally biased region" description="Polar residues" evidence="1">
    <location>
        <begin position="138"/>
        <end position="151"/>
    </location>
</feature>
<evidence type="ECO:0000313" key="3">
    <source>
        <dbReference type="WBParaSite" id="scaffold23177_cov158.g20062"/>
    </source>
</evidence>
<name>A0A915M2H8_MELJA</name>
<feature type="compositionally biased region" description="Basic and acidic residues" evidence="1">
    <location>
        <begin position="1"/>
        <end position="12"/>
    </location>
</feature>
<feature type="region of interest" description="Disordered" evidence="1">
    <location>
        <begin position="135"/>
        <end position="162"/>
    </location>
</feature>